<reference evidence="2 3" key="1">
    <citation type="submission" date="2019-02" db="EMBL/GenBank/DDBJ databases">
        <title>Deep-cultivation of Planctomycetes and their phenomic and genomic characterization uncovers novel biology.</title>
        <authorList>
            <person name="Wiegand S."/>
            <person name="Jogler M."/>
            <person name="Boedeker C."/>
            <person name="Pinto D."/>
            <person name="Vollmers J."/>
            <person name="Rivas-Marin E."/>
            <person name="Kohn T."/>
            <person name="Peeters S.H."/>
            <person name="Heuer A."/>
            <person name="Rast P."/>
            <person name="Oberbeckmann S."/>
            <person name="Bunk B."/>
            <person name="Jeske O."/>
            <person name="Meyerdierks A."/>
            <person name="Storesund J.E."/>
            <person name="Kallscheuer N."/>
            <person name="Luecker S."/>
            <person name="Lage O.M."/>
            <person name="Pohl T."/>
            <person name="Merkel B.J."/>
            <person name="Hornburger P."/>
            <person name="Mueller R.-W."/>
            <person name="Bruemmer F."/>
            <person name="Labrenz M."/>
            <person name="Spormann A.M."/>
            <person name="Op Den Camp H."/>
            <person name="Overmann J."/>
            <person name="Amann R."/>
            <person name="Jetten M.S.M."/>
            <person name="Mascher T."/>
            <person name="Medema M.H."/>
            <person name="Devos D.P."/>
            <person name="Kaster A.-K."/>
            <person name="Ovreas L."/>
            <person name="Rohde M."/>
            <person name="Galperin M.Y."/>
            <person name="Jogler C."/>
        </authorList>
    </citation>
    <scope>NUCLEOTIDE SEQUENCE [LARGE SCALE GENOMIC DNA]</scope>
    <source>
        <strain evidence="2 3">Poly59</strain>
    </source>
</reference>
<dbReference type="Proteomes" id="UP000317977">
    <property type="component" value="Unassembled WGS sequence"/>
</dbReference>
<organism evidence="2 3">
    <name type="scientific">Rubripirellula reticaptiva</name>
    <dbReference type="NCBI Taxonomy" id="2528013"/>
    <lineage>
        <taxon>Bacteria</taxon>
        <taxon>Pseudomonadati</taxon>
        <taxon>Planctomycetota</taxon>
        <taxon>Planctomycetia</taxon>
        <taxon>Pirellulales</taxon>
        <taxon>Pirellulaceae</taxon>
        <taxon>Rubripirellula</taxon>
    </lineage>
</organism>
<feature type="region of interest" description="Disordered" evidence="1">
    <location>
        <begin position="1"/>
        <end position="24"/>
    </location>
</feature>
<sequence>MQFFEHNGAPLVEDPGSPPDMNPNTWFTQANIDADLVLPIVDSYIARGRHIGSTANYLFLDGHIEVIESKVIEGWATSGYNFTRAGAGLPPR</sequence>
<keyword evidence="3" id="KW-1185">Reference proteome</keyword>
<dbReference type="AlphaFoldDB" id="A0A5C6ET45"/>
<evidence type="ECO:0000256" key="1">
    <source>
        <dbReference type="SAM" id="MobiDB-lite"/>
    </source>
</evidence>
<protein>
    <submittedName>
        <fullName evidence="2">Uncharacterized protein</fullName>
    </submittedName>
</protein>
<dbReference type="EMBL" id="SJPX01000003">
    <property type="protein sequence ID" value="TWU51554.1"/>
    <property type="molecule type" value="Genomic_DNA"/>
</dbReference>
<proteinExistence type="predicted"/>
<evidence type="ECO:0000313" key="3">
    <source>
        <dbReference type="Proteomes" id="UP000317977"/>
    </source>
</evidence>
<gene>
    <name evidence="2" type="ORF">Poly59_31470</name>
</gene>
<evidence type="ECO:0000313" key="2">
    <source>
        <dbReference type="EMBL" id="TWU51554.1"/>
    </source>
</evidence>
<accession>A0A5C6ET45</accession>
<name>A0A5C6ET45_9BACT</name>
<comment type="caution">
    <text evidence="2">The sequence shown here is derived from an EMBL/GenBank/DDBJ whole genome shotgun (WGS) entry which is preliminary data.</text>
</comment>